<evidence type="ECO:0000313" key="4">
    <source>
        <dbReference type="Proteomes" id="UP000071859"/>
    </source>
</evidence>
<evidence type="ECO:0000256" key="1">
    <source>
        <dbReference type="ARBA" id="ARBA00023125"/>
    </source>
</evidence>
<dbReference type="GO" id="GO:0005829">
    <property type="term" value="C:cytosol"/>
    <property type="evidence" value="ECO:0007669"/>
    <property type="project" value="TreeGrafter"/>
</dbReference>
<dbReference type="Gene3D" id="1.10.260.40">
    <property type="entry name" value="lambda repressor-like DNA-binding domains"/>
    <property type="match status" value="1"/>
</dbReference>
<dbReference type="CDD" id="cd00093">
    <property type="entry name" value="HTH_XRE"/>
    <property type="match status" value="1"/>
</dbReference>
<comment type="caution">
    <text evidence="3">The sequence shown here is derived from an EMBL/GenBank/DDBJ whole genome shotgun (WGS) entry which is preliminary data.</text>
</comment>
<dbReference type="SUPFAM" id="SSF47413">
    <property type="entry name" value="lambda repressor-like DNA-binding domains"/>
    <property type="match status" value="1"/>
</dbReference>
<dbReference type="InterPro" id="IPR050807">
    <property type="entry name" value="TransReg_Diox_bact_type"/>
</dbReference>
<dbReference type="SMART" id="SM00530">
    <property type="entry name" value="HTH_XRE"/>
    <property type="match status" value="1"/>
</dbReference>
<keyword evidence="4" id="KW-1185">Reference proteome</keyword>
<feature type="domain" description="HTH cro/C1-type" evidence="2">
    <location>
        <begin position="20"/>
        <end position="74"/>
    </location>
</feature>
<evidence type="ECO:0000313" key="3">
    <source>
        <dbReference type="EMBL" id="SAL06159.1"/>
    </source>
</evidence>
<protein>
    <submittedName>
        <fullName evidence="3">DNA-binding protein</fullName>
    </submittedName>
</protein>
<dbReference type="GO" id="GO:0003677">
    <property type="term" value="F:DNA binding"/>
    <property type="evidence" value="ECO:0007669"/>
    <property type="project" value="UniProtKB-KW"/>
</dbReference>
<dbReference type="PROSITE" id="PS50943">
    <property type="entry name" value="HTH_CROC1"/>
    <property type="match status" value="1"/>
</dbReference>
<organism evidence="3 4">
    <name type="scientific">Caballeronia calidae</name>
    <dbReference type="NCBI Taxonomy" id="1777139"/>
    <lineage>
        <taxon>Bacteria</taxon>
        <taxon>Pseudomonadati</taxon>
        <taxon>Pseudomonadota</taxon>
        <taxon>Betaproteobacteria</taxon>
        <taxon>Burkholderiales</taxon>
        <taxon>Burkholderiaceae</taxon>
        <taxon>Caballeronia</taxon>
    </lineage>
</organism>
<dbReference type="Proteomes" id="UP000071859">
    <property type="component" value="Unassembled WGS sequence"/>
</dbReference>
<dbReference type="GO" id="GO:0003700">
    <property type="term" value="F:DNA-binding transcription factor activity"/>
    <property type="evidence" value="ECO:0007669"/>
    <property type="project" value="TreeGrafter"/>
</dbReference>
<evidence type="ECO:0000259" key="2">
    <source>
        <dbReference type="PROSITE" id="PS50943"/>
    </source>
</evidence>
<dbReference type="AlphaFoldDB" id="A0A158EGZ8"/>
<dbReference type="PANTHER" id="PTHR46797:SF1">
    <property type="entry name" value="METHYLPHOSPHONATE SYNTHASE"/>
    <property type="match status" value="1"/>
</dbReference>
<dbReference type="EMBL" id="FCOX02000103">
    <property type="protein sequence ID" value="SAL06159.1"/>
    <property type="molecule type" value="Genomic_DNA"/>
</dbReference>
<dbReference type="InterPro" id="IPR010982">
    <property type="entry name" value="Lambda_DNA-bd_dom_sf"/>
</dbReference>
<dbReference type="InterPro" id="IPR001387">
    <property type="entry name" value="Cro/C1-type_HTH"/>
</dbReference>
<accession>A0A158EGZ8</accession>
<gene>
    <name evidence="3" type="ORF">AWB78_07910</name>
</gene>
<sequence length="130" mass="14600">MSTVASPEEKSMAEQIGRTLARVRTDCGYTQEQVAVWLGVNVESISRFERGAVLPTLPRLIELAKIYAVPVSHLLRHGSSRAHDVAEELAETLSHLTDSDRIWVRQWLSELCERLRHRPTSGRGAKKAAR</sequence>
<reference evidence="3" key="1">
    <citation type="submission" date="2016-01" db="EMBL/GenBank/DDBJ databases">
        <authorList>
            <person name="Peeters C."/>
        </authorList>
    </citation>
    <scope>NUCLEOTIDE SEQUENCE</scope>
    <source>
        <strain evidence="3">LMG 29321</strain>
    </source>
</reference>
<dbReference type="PANTHER" id="PTHR46797">
    <property type="entry name" value="HTH-TYPE TRANSCRIPTIONAL REGULATOR"/>
    <property type="match status" value="1"/>
</dbReference>
<proteinExistence type="predicted"/>
<keyword evidence="1 3" id="KW-0238">DNA-binding</keyword>
<dbReference type="Pfam" id="PF13560">
    <property type="entry name" value="HTH_31"/>
    <property type="match status" value="1"/>
</dbReference>
<name>A0A158EGZ8_9BURK</name>